<name>A0A2U2XF88_9FLAO</name>
<dbReference type="EMBL" id="QFRJ01000002">
    <property type="protein sequence ID" value="PWH86466.1"/>
    <property type="molecule type" value="Genomic_DNA"/>
</dbReference>
<organism evidence="2 3">
    <name type="scientific">Brumimicrobium oceani</name>
    <dbReference type="NCBI Taxonomy" id="2100725"/>
    <lineage>
        <taxon>Bacteria</taxon>
        <taxon>Pseudomonadati</taxon>
        <taxon>Bacteroidota</taxon>
        <taxon>Flavobacteriia</taxon>
        <taxon>Flavobacteriales</taxon>
        <taxon>Crocinitomicaceae</taxon>
        <taxon>Brumimicrobium</taxon>
    </lineage>
</organism>
<sequence>MNNLKKCISILFIVFIPTLVFSQNNTPDQLVEEFLGKTEYESSLKSNPGLIKHLKVKSQQGYSIRTVPSEKVAQLDLLPLVHYKGKAISANQFASDLQSKDFNFLMYNFPTIEKGAFRINKESNQIIIIYSNEQINRKMRKY</sequence>
<dbReference type="RefSeq" id="WP_109358577.1">
    <property type="nucleotide sequence ID" value="NZ_QFRJ01000002.1"/>
</dbReference>
<evidence type="ECO:0000313" key="2">
    <source>
        <dbReference type="EMBL" id="PWH86466.1"/>
    </source>
</evidence>
<gene>
    <name evidence="2" type="ORF">DIT68_04305</name>
</gene>
<evidence type="ECO:0000313" key="3">
    <source>
        <dbReference type="Proteomes" id="UP000245370"/>
    </source>
</evidence>
<protein>
    <recommendedName>
        <fullName evidence="4">Beta-lactamase-inhibitor-like PepSY-like domain-containing protein</fullName>
    </recommendedName>
</protein>
<keyword evidence="1" id="KW-0732">Signal</keyword>
<feature type="chain" id="PRO_5015669702" description="Beta-lactamase-inhibitor-like PepSY-like domain-containing protein" evidence="1">
    <location>
        <begin position="23"/>
        <end position="142"/>
    </location>
</feature>
<dbReference type="AlphaFoldDB" id="A0A2U2XF88"/>
<reference evidence="2 3" key="2">
    <citation type="submission" date="2018-05" db="EMBL/GenBank/DDBJ databases">
        <authorList>
            <person name="Lanie J.A."/>
            <person name="Ng W.-L."/>
            <person name="Kazmierczak K.M."/>
            <person name="Andrzejewski T.M."/>
            <person name="Davidsen T.M."/>
            <person name="Wayne K.J."/>
            <person name="Tettelin H."/>
            <person name="Glass J.I."/>
            <person name="Rusch D."/>
            <person name="Podicherti R."/>
            <person name="Tsui H.-C.T."/>
            <person name="Winkler M.E."/>
        </authorList>
    </citation>
    <scope>NUCLEOTIDE SEQUENCE [LARGE SCALE GENOMIC DNA]</scope>
    <source>
        <strain evidence="2 3">C305</strain>
    </source>
</reference>
<evidence type="ECO:0008006" key="4">
    <source>
        <dbReference type="Google" id="ProtNLM"/>
    </source>
</evidence>
<keyword evidence="3" id="KW-1185">Reference proteome</keyword>
<reference evidence="2 3" key="1">
    <citation type="submission" date="2018-05" db="EMBL/GenBank/DDBJ databases">
        <title>Brumimicrobium oceani sp. nov., isolated from coastal sediment.</title>
        <authorList>
            <person name="Kou Y."/>
        </authorList>
    </citation>
    <scope>NUCLEOTIDE SEQUENCE [LARGE SCALE GENOMIC DNA]</scope>
    <source>
        <strain evidence="2 3">C305</strain>
    </source>
</reference>
<feature type="signal peptide" evidence="1">
    <location>
        <begin position="1"/>
        <end position="22"/>
    </location>
</feature>
<accession>A0A2U2XF88</accession>
<comment type="caution">
    <text evidence="2">The sequence shown here is derived from an EMBL/GenBank/DDBJ whole genome shotgun (WGS) entry which is preliminary data.</text>
</comment>
<evidence type="ECO:0000256" key="1">
    <source>
        <dbReference type="SAM" id="SignalP"/>
    </source>
</evidence>
<proteinExistence type="predicted"/>
<dbReference type="OrthoDB" id="1467765at2"/>
<dbReference type="Proteomes" id="UP000245370">
    <property type="component" value="Unassembled WGS sequence"/>
</dbReference>